<dbReference type="Gene3D" id="3.40.50.360">
    <property type="match status" value="1"/>
</dbReference>
<sequence>MNTHLTYPNWSEGLLNDAFTQKAKDFFKAHNYEVIVTKVEEGYDADEEVEKHLQADIIILQTPINWFGAPWIYKKYVDEVFNSGLHSAKFLSGDGRTREDTTRQYGTGGKMQGKKFMVSSTWNAPSESFGNPDQQLFKGAGTSDLLLQITSNYRFCGVEIMQDYNCFDIFKDGDIAKDLEHYPKHLEKVFGIK</sequence>
<dbReference type="PANTHER" id="PTHR46305:SF3">
    <property type="entry name" value="NADPH:QUINONE OXIDOREDUCTASE MDAB"/>
    <property type="match status" value="1"/>
</dbReference>
<protein>
    <submittedName>
        <fullName evidence="6">Flavodoxin</fullName>
    </submittedName>
</protein>
<dbReference type="PANTHER" id="PTHR46305">
    <property type="match status" value="1"/>
</dbReference>
<dbReference type="InterPro" id="IPR052397">
    <property type="entry name" value="NADPH-QR_MdaB"/>
</dbReference>
<evidence type="ECO:0000256" key="4">
    <source>
        <dbReference type="ARBA" id="ARBA00037981"/>
    </source>
</evidence>
<dbReference type="KEGG" id="fki:FK004_17895"/>
<reference evidence="6 7" key="1">
    <citation type="submission" date="2017-04" db="EMBL/GenBank/DDBJ databases">
        <title>Complete genome sequence of Flavobacterium kingsejong AJ004.</title>
        <authorList>
            <person name="Lee P.C."/>
        </authorList>
    </citation>
    <scope>NUCLEOTIDE SEQUENCE [LARGE SCALE GENOMIC DNA]</scope>
    <source>
        <strain evidence="6 7">AJ004</strain>
    </source>
</reference>
<evidence type="ECO:0000313" key="6">
    <source>
        <dbReference type="EMBL" id="AWG26971.1"/>
    </source>
</evidence>
<dbReference type="InterPro" id="IPR029039">
    <property type="entry name" value="Flavoprotein-like_sf"/>
</dbReference>
<proteinExistence type="inferred from homology"/>
<gene>
    <name evidence="6" type="ORF">FK004_17895</name>
</gene>
<evidence type="ECO:0000256" key="3">
    <source>
        <dbReference type="ARBA" id="ARBA00022827"/>
    </source>
</evidence>
<dbReference type="OrthoDB" id="652200at2"/>
<keyword evidence="2" id="KW-0285">Flavoprotein</keyword>
<name>A0A2S1LTI9_9FLAO</name>
<comment type="similarity">
    <text evidence="4">Belongs to the oxidoreductase MdaB family.</text>
</comment>
<comment type="cofactor">
    <cofactor evidence="1">
        <name>FAD</name>
        <dbReference type="ChEBI" id="CHEBI:57692"/>
    </cofactor>
</comment>
<dbReference type="InterPro" id="IPR003680">
    <property type="entry name" value="Flavodoxin_fold"/>
</dbReference>
<evidence type="ECO:0000259" key="5">
    <source>
        <dbReference type="Pfam" id="PF02525"/>
    </source>
</evidence>
<keyword evidence="3" id="KW-0274">FAD</keyword>
<dbReference type="Pfam" id="PF02525">
    <property type="entry name" value="Flavodoxin_2"/>
    <property type="match status" value="1"/>
</dbReference>
<feature type="domain" description="Flavodoxin-like fold" evidence="5">
    <location>
        <begin position="13"/>
        <end position="180"/>
    </location>
</feature>
<keyword evidence="7" id="KW-1185">Reference proteome</keyword>
<dbReference type="SUPFAM" id="SSF52218">
    <property type="entry name" value="Flavoproteins"/>
    <property type="match status" value="1"/>
</dbReference>
<accession>A0A2S1LTI9</accession>
<organism evidence="6 7">
    <name type="scientific">Flavobacterium kingsejongi</name>
    <dbReference type="NCBI Taxonomy" id="1678728"/>
    <lineage>
        <taxon>Bacteria</taxon>
        <taxon>Pseudomonadati</taxon>
        <taxon>Bacteroidota</taxon>
        <taxon>Flavobacteriia</taxon>
        <taxon>Flavobacteriales</taxon>
        <taxon>Flavobacteriaceae</taxon>
        <taxon>Flavobacterium</taxon>
    </lineage>
</organism>
<evidence type="ECO:0000256" key="2">
    <source>
        <dbReference type="ARBA" id="ARBA00022630"/>
    </source>
</evidence>
<evidence type="ECO:0000313" key="7">
    <source>
        <dbReference type="Proteomes" id="UP000244677"/>
    </source>
</evidence>
<dbReference type="EMBL" id="CP020919">
    <property type="protein sequence ID" value="AWG26971.1"/>
    <property type="molecule type" value="Genomic_DNA"/>
</dbReference>
<evidence type="ECO:0000256" key="1">
    <source>
        <dbReference type="ARBA" id="ARBA00001974"/>
    </source>
</evidence>
<dbReference type="Proteomes" id="UP000244677">
    <property type="component" value="Chromosome"/>
</dbReference>
<dbReference type="AlphaFoldDB" id="A0A2S1LTI9"/>